<dbReference type="Pfam" id="PF08238">
    <property type="entry name" value="Sel1"/>
    <property type="match status" value="1"/>
</dbReference>
<evidence type="ECO:0008006" key="3">
    <source>
        <dbReference type="Google" id="ProtNLM"/>
    </source>
</evidence>
<dbReference type="AlphaFoldDB" id="A0A1Y2ADA0"/>
<dbReference type="EMBL" id="MCOG01000287">
    <property type="protein sequence ID" value="ORY20523.1"/>
    <property type="molecule type" value="Genomic_DNA"/>
</dbReference>
<gene>
    <name evidence="1" type="ORF">LY90DRAFT_516714</name>
</gene>
<dbReference type="InterPro" id="IPR011990">
    <property type="entry name" value="TPR-like_helical_dom_sf"/>
</dbReference>
<organism evidence="1 2">
    <name type="scientific">Neocallimastix californiae</name>
    <dbReference type="NCBI Taxonomy" id="1754190"/>
    <lineage>
        <taxon>Eukaryota</taxon>
        <taxon>Fungi</taxon>
        <taxon>Fungi incertae sedis</taxon>
        <taxon>Chytridiomycota</taxon>
        <taxon>Chytridiomycota incertae sedis</taxon>
        <taxon>Neocallimastigomycetes</taxon>
        <taxon>Neocallimastigales</taxon>
        <taxon>Neocallimastigaceae</taxon>
        <taxon>Neocallimastix</taxon>
    </lineage>
</organism>
<protein>
    <recommendedName>
        <fullName evidence="3">HCP-like protein</fullName>
    </recommendedName>
</protein>
<sequence length="144" mass="16507">MQNQNQNQNSSNGYLRPFLTSHEDNTVKVEEASLPNIIKDELLELNYVIREYSTRLPSLTTSNSNALIKRVSELVLLNISVNNLSSISNNNAQPKKGAELSKRNKELEETKYNIPDAMYMLGYMYEKGYGISMDISMAIYWYLI</sequence>
<reference evidence="1 2" key="1">
    <citation type="submission" date="2016-08" db="EMBL/GenBank/DDBJ databases">
        <title>A Parts List for Fungal Cellulosomes Revealed by Comparative Genomics.</title>
        <authorList>
            <consortium name="DOE Joint Genome Institute"/>
            <person name="Haitjema C.H."/>
            <person name="Gilmore S.P."/>
            <person name="Henske J.K."/>
            <person name="Solomon K.V."/>
            <person name="De Groot R."/>
            <person name="Kuo A."/>
            <person name="Mondo S.J."/>
            <person name="Salamov A.A."/>
            <person name="Labutti K."/>
            <person name="Zhao Z."/>
            <person name="Chiniquy J."/>
            <person name="Barry K."/>
            <person name="Brewer H.M."/>
            <person name="Purvine S.O."/>
            <person name="Wright A.T."/>
            <person name="Boxma B."/>
            <person name="Van Alen T."/>
            <person name="Hackstein J.H."/>
            <person name="Baker S.E."/>
            <person name="Grigoriev I.V."/>
            <person name="O'Malley M.A."/>
        </authorList>
    </citation>
    <scope>NUCLEOTIDE SEQUENCE [LARGE SCALE GENOMIC DNA]</scope>
    <source>
        <strain evidence="1 2">G1</strain>
    </source>
</reference>
<evidence type="ECO:0000313" key="1">
    <source>
        <dbReference type="EMBL" id="ORY20523.1"/>
    </source>
</evidence>
<dbReference type="OrthoDB" id="2384430at2759"/>
<name>A0A1Y2ADA0_9FUNG</name>
<keyword evidence="2" id="KW-1185">Reference proteome</keyword>
<dbReference type="InterPro" id="IPR006597">
    <property type="entry name" value="Sel1-like"/>
</dbReference>
<proteinExistence type="predicted"/>
<dbReference type="Gene3D" id="1.25.40.10">
    <property type="entry name" value="Tetratricopeptide repeat domain"/>
    <property type="match status" value="1"/>
</dbReference>
<dbReference type="Proteomes" id="UP000193920">
    <property type="component" value="Unassembled WGS sequence"/>
</dbReference>
<dbReference type="SUPFAM" id="SSF81901">
    <property type="entry name" value="HCP-like"/>
    <property type="match status" value="1"/>
</dbReference>
<accession>A0A1Y2ADA0</accession>
<comment type="caution">
    <text evidence="1">The sequence shown here is derived from an EMBL/GenBank/DDBJ whole genome shotgun (WGS) entry which is preliminary data.</text>
</comment>
<evidence type="ECO:0000313" key="2">
    <source>
        <dbReference type="Proteomes" id="UP000193920"/>
    </source>
</evidence>